<dbReference type="GO" id="GO:0009313">
    <property type="term" value="P:oligosaccharide catabolic process"/>
    <property type="evidence" value="ECO:0007669"/>
    <property type="project" value="TreeGrafter"/>
</dbReference>
<dbReference type="InterPro" id="IPR045857">
    <property type="entry name" value="O16G_dom_2"/>
</dbReference>
<dbReference type="HOGENOM" id="CLU_006462_2_3_9"/>
<dbReference type="SUPFAM" id="SSF51445">
    <property type="entry name" value="(Trans)glycosidases"/>
    <property type="match status" value="1"/>
</dbReference>
<comment type="caution">
    <text evidence="5">The sequence shown here is derived from an EMBL/GenBank/DDBJ whole genome shotgun (WGS) entry which is preliminary data.</text>
</comment>
<dbReference type="EMBL" id="ABAX03000010">
    <property type="protein sequence ID" value="EDR98442.1"/>
    <property type="molecule type" value="Genomic_DNA"/>
</dbReference>
<evidence type="ECO:0000256" key="1">
    <source>
        <dbReference type="ARBA" id="ARBA00008061"/>
    </source>
</evidence>
<dbReference type="CDD" id="cd11333">
    <property type="entry name" value="AmyAc_SI_OligoGlu_DGase"/>
    <property type="match status" value="1"/>
</dbReference>
<comment type="similarity">
    <text evidence="1">Belongs to the glycosyl hydrolase 13 family.</text>
</comment>
<dbReference type="AlphaFoldDB" id="B0MBK7"/>
<proteinExistence type="inferred from homology"/>
<dbReference type="Proteomes" id="UP000004935">
    <property type="component" value="Unassembled WGS sequence"/>
</dbReference>
<evidence type="ECO:0000313" key="5">
    <source>
        <dbReference type="EMBL" id="EDR98442.1"/>
    </source>
</evidence>
<evidence type="ECO:0000256" key="3">
    <source>
        <dbReference type="ARBA" id="ARBA00023295"/>
    </source>
</evidence>
<dbReference type="STRING" id="411490.ANACAC_01029"/>
<dbReference type="InterPro" id="IPR017853">
    <property type="entry name" value="GH"/>
</dbReference>
<dbReference type="eggNOG" id="COG0366">
    <property type="taxonomic scope" value="Bacteria"/>
</dbReference>
<keyword evidence="2" id="KW-0378">Hydrolase</keyword>
<evidence type="ECO:0000256" key="2">
    <source>
        <dbReference type="ARBA" id="ARBA00022801"/>
    </source>
</evidence>
<protein>
    <submittedName>
        <fullName evidence="5">Alpha amylase, catalytic domain protein</fullName>
    </submittedName>
</protein>
<dbReference type="PANTHER" id="PTHR10357">
    <property type="entry name" value="ALPHA-AMYLASE FAMILY MEMBER"/>
    <property type="match status" value="1"/>
</dbReference>
<dbReference type="InterPro" id="IPR013780">
    <property type="entry name" value="Glyco_hydro_b"/>
</dbReference>
<dbReference type="Gene3D" id="3.90.400.10">
    <property type="entry name" value="Oligo-1,6-glucosidase, Domain 2"/>
    <property type="match status" value="1"/>
</dbReference>
<organism evidence="5 6">
    <name type="scientific">Anaerostipes caccae (strain DSM 14662 / CCUG 47493 / JCM 13470 / NCIMB 13811 / L1-92)</name>
    <dbReference type="NCBI Taxonomy" id="411490"/>
    <lineage>
        <taxon>Bacteria</taxon>
        <taxon>Bacillati</taxon>
        <taxon>Bacillota</taxon>
        <taxon>Clostridia</taxon>
        <taxon>Lachnospirales</taxon>
        <taxon>Lachnospiraceae</taxon>
        <taxon>Anaerostipes</taxon>
    </lineage>
</organism>
<dbReference type="Gene3D" id="3.20.20.80">
    <property type="entry name" value="Glycosidases"/>
    <property type="match status" value="1"/>
</dbReference>
<dbReference type="SMART" id="SM00642">
    <property type="entry name" value="Aamy"/>
    <property type="match status" value="1"/>
</dbReference>
<reference evidence="5" key="2">
    <citation type="submission" date="2013-11" db="EMBL/GenBank/DDBJ databases">
        <title>Draft genome sequence of Anaerostipes caccae (DSM 14662).</title>
        <authorList>
            <person name="Sudarsanam P."/>
            <person name="Ley R."/>
            <person name="Guruge J."/>
            <person name="Turnbaugh P.J."/>
            <person name="Mahowald M."/>
            <person name="Liep D."/>
            <person name="Gordon J."/>
        </authorList>
    </citation>
    <scope>NUCLEOTIDE SEQUENCE</scope>
    <source>
        <strain evidence="5">DSM 14662</strain>
    </source>
</reference>
<dbReference type="Gene3D" id="2.60.40.1180">
    <property type="entry name" value="Golgi alpha-mannosidase II"/>
    <property type="match status" value="1"/>
</dbReference>
<reference evidence="5" key="1">
    <citation type="submission" date="2007-11" db="EMBL/GenBank/DDBJ databases">
        <authorList>
            <person name="Fulton L."/>
            <person name="Clifton S."/>
            <person name="Fulton B."/>
            <person name="Xu J."/>
            <person name="Minx P."/>
            <person name="Pepin K.H."/>
            <person name="Johnson M."/>
            <person name="Thiruvilangam P."/>
            <person name="Bhonagiri V."/>
            <person name="Nash W.E."/>
            <person name="Mardis E.R."/>
            <person name="Wilson R.K."/>
        </authorList>
    </citation>
    <scope>NUCLEOTIDE SEQUENCE [LARGE SCALE GENOMIC DNA]</scope>
    <source>
        <strain evidence="5">DSM 14662</strain>
    </source>
</reference>
<evidence type="ECO:0000259" key="4">
    <source>
        <dbReference type="SMART" id="SM00642"/>
    </source>
</evidence>
<dbReference type="FunFam" id="3.90.400.10:FF:000002">
    <property type="entry name" value="Sucrose isomerase"/>
    <property type="match status" value="1"/>
</dbReference>
<keyword evidence="6" id="KW-1185">Reference proteome</keyword>
<name>B0MBK7_ANACD</name>
<dbReference type="CAZy" id="GH13">
    <property type="family name" value="Glycoside Hydrolase Family 13"/>
</dbReference>
<dbReference type="PANTHER" id="PTHR10357:SF178">
    <property type="entry name" value="OLIGO-1,6-GLUCOSIDASE 3-RELATED"/>
    <property type="match status" value="1"/>
</dbReference>
<dbReference type="Pfam" id="PF00128">
    <property type="entry name" value="Alpha-amylase"/>
    <property type="match status" value="1"/>
</dbReference>
<keyword evidence="3" id="KW-0326">Glycosidase</keyword>
<accession>B0MBK7</accession>
<feature type="domain" description="Glycosyl hydrolase family 13 catalytic" evidence="4">
    <location>
        <begin position="36"/>
        <end position="444"/>
    </location>
</feature>
<evidence type="ECO:0000313" key="6">
    <source>
        <dbReference type="Proteomes" id="UP000004935"/>
    </source>
</evidence>
<gene>
    <name evidence="5" type="ORF">ANACAC_01029</name>
</gene>
<sequence>MSLYYFTLFSQWEQFFSLGKGQVMDSQKGKQEIVYQIYPKSFCDSSGDGIGDLRGILKHLDYLSDLGVTMLWICPVYASPMDDNGYDVSDYYAVHPMFGTMEDLEKLIDEAGIRGMKIMMDLVLNHTSDEHVWFQNALRDPKSRYRDYYIFKKSRNGRPPSNLRSVFGGSVWEPVEGTEEYYFHSFSKRQPDLNWENEDMRKELYEMIRWWMKKGIAGFRVDAINFIKKDHTFPDGKPDGRDGLASCLPYVRNVKGIEAFLRELKNQVFDPLDCVTVSEAVDVPYSSLGDYIGKQGCFSMMFDFSYTNFDLEGKDEKWYKRKTWTTEEFRELLFKSQEEIQKTGWPAVFIENHDQPRAVSKFFPDKKDQTYEAASMLAAMYFFLRGTPFIYQGQELGTTNVWKDSVCEFDDIESRGQYLSALSDGCTKEEALYYINLRSRDNAREMMDWKEAETQEKEEQSVLKFYKKMTALRKQEPCLIYGKFIPYREYGKEVVAYERNDGFTRFLILCNFSRRTKKIGVRGGEILLSNQPVKEKILRPFQVILIKD</sequence>
<dbReference type="InterPro" id="IPR006047">
    <property type="entry name" value="GH13_cat_dom"/>
</dbReference>
<dbReference type="GO" id="GO:0004556">
    <property type="term" value="F:alpha-amylase activity"/>
    <property type="evidence" value="ECO:0007669"/>
    <property type="project" value="TreeGrafter"/>
</dbReference>